<dbReference type="Gene3D" id="3.90.550.10">
    <property type="entry name" value="Spore Coat Polysaccharide Biosynthesis Protein SpsA, Chain A"/>
    <property type="match status" value="1"/>
</dbReference>
<protein>
    <recommendedName>
        <fullName evidence="3">N-acylneuraminate cytidylyltransferase</fullName>
    </recommendedName>
</protein>
<dbReference type="GO" id="GO:0008781">
    <property type="term" value="F:N-acylneuraminate cytidylyltransferase activity"/>
    <property type="evidence" value="ECO:0007669"/>
    <property type="project" value="TreeGrafter"/>
</dbReference>
<dbReference type="InterPro" id="IPR003329">
    <property type="entry name" value="Cytidylyl_trans"/>
</dbReference>
<dbReference type="RefSeq" id="WP_103203291.1">
    <property type="nucleotide sequence ID" value="NZ_CVTD020000023.1"/>
</dbReference>
<dbReference type="AlphaFoldDB" id="A0A0H5SI94"/>
<dbReference type="Pfam" id="PF02348">
    <property type="entry name" value="CTP_transf_3"/>
    <property type="match status" value="1"/>
</dbReference>
<dbReference type="EMBL" id="CVTD020000023">
    <property type="protein sequence ID" value="CRZ35199.1"/>
    <property type="molecule type" value="Genomic_DNA"/>
</dbReference>
<dbReference type="OrthoDB" id="9805604at2"/>
<dbReference type="InterPro" id="IPR029044">
    <property type="entry name" value="Nucleotide-diphossugar_trans"/>
</dbReference>
<organism evidence="1 2">
    <name type="scientific">Herbinix hemicellulosilytica</name>
    <dbReference type="NCBI Taxonomy" id="1564487"/>
    <lineage>
        <taxon>Bacteria</taxon>
        <taxon>Bacillati</taxon>
        <taxon>Bacillota</taxon>
        <taxon>Clostridia</taxon>
        <taxon>Lachnospirales</taxon>
        <taxon>Lachnospiraceae</taxon>
        <taxon>Herbinix</taxon>
    </lineage>
</organism>
<evidence type="ECO:0008006" key="3">
    <source>
        <dbReference type="Google" id="ProtNLM"/>
    </source>
</evidence>
<accession>A0A0H5SI94</accession>
<name>A0A0H5SI94_HERHM</name>
<dbReference type="Proteomes" id="UP000236497">
    <property type="component" value="Unassembled WGS sequence"/>
</dbReference>
<keyword evidence="2" id="KW-1185">Reference proteome</keyword>
<proteinExistence type="predicted"/>
<dbReference type="SUPFAM" id="SSF53448">
    <property type="entry name" value="Nucleotide-diphospho-sugar transferases"/>
    <property type="match status" value="1"/>
</dbReference>
<reference evidence="1 2" key="1">
    <citation type="submission" date="2015-06" db="EMBL/GenBank/DDBJ databases">
        <authorList>
            <person name="Wibberg Daniel"/>
        </authorList>
    </citation>
    <scope>NUCLEOTIDE SEQUENCE [LARGE SCALE GENOMIC DNA]</scope>
    <source>
        <strain evidence="1 2">T3/55T</strain>
    </source>
</reference>
<dbReference type="PANTHER" id="PTHR21485:SF6">
    <property type="entry name" value="N-ACYLNEURAMINATE CYTIDYLYLTRANSFERASE-RELATED"/>
    <property type="match status" value="1"/>
</dbReference>
<dbReference type="InterPro" id="IPR050793">
    <property type="entry name" value="CMP-NeuNAc_synthase"/>
</dbReference>
<sequence length="224" mass="25475">MDITAVIPVRAGSTRVKNKNIKPFAGTNLLVNKIRQLKQVSDISKIIVSSDSDEMLRIAEEEGAIPKKRPIEYCDEKSRTFNEVVRYIAQNEVDTEDMMWAPCVCPLVGPQKIAEGIQLYRQILSGELDADSIATARLIKEYIFDENGPVNFDIENHVKSQDLPNWHCITNGFFIAKTADMARWGFVYGKKVHLCEVNKFEAIDIDDEFDFAMAEFAMKYLESN</sequence>
<gene>
    <name evidence="1" type="ORF">HHT355_2001</name>
</gene>
<dbReference type="PANTHER" id="PTHR21485">
    <property type="entry name" value="HAD SUPERFAMILY MEMBERS CMAS AND KDSC"/>
    <property type="match status" value="1"/>
</dbReference>
<evidence type="ECO:0000313" key="2">
    <source>
        <dbReference type="Proteomes" id="UP000236497"/>
    </source>
</evidence>
<evidence type="ECO:0000313" key="1">
    <source>
        <dbReference type="EMBL" id="CRZ35199.1"/>
    </source>
</evidence>